<dbReference type="SUPFAM" id="SSF69318">
    <property type="entry name" value="Integrin alpha N-terminal domain"/>
    <property type="match status" value="1"/>
</dbReference>
<gene>
    <name evidence="2" type="ORF">OXD698_LOCUS42850</name>
</gene>
<reference evidence="2" key="1">
    <citation type="submission" date="2021-02" db="EMBL/GenBank/DDBJ databases">
        <authorList>
            <person name="Nowell W R."/>
        </authorList>
    </citation>
    <scope>NUCLEOTIDE SEQUENCE</scope>
</reference>
<comment type="caution">
    <text evidence="2">The sequence shown here is derived from an EMBL/GenBank/DDBJ whole genome shotgun (WGS) entry which is preliminary data.</text>
</comment>
<feature type="non-terminal residue" evidence="2">
    <location>
        <position position="165"/>
    </location>
</feature>
<sequence>MTSVDIEISILEHRNEQISSDCNSRRSCNSIQNQHPVETIANVIPKTIRTPSKKPKHRPHKPTSKKMFFMFVMFTSISMMVSILTVYFSSPKPLGKTCAFILKSEAHNLIVSDSHPHSTAVADFNNDKLPDIVVPYSGTSSLGIFLRQDNTTFRDQITYSTGANS</sequence>
<evidence type="ECO:0000313" key="3">
    <source>
        <dbReference type="Proteomes" id="UP000663844"/>
    </source>
</evidence>
<accession>A0A820DYK2</accession>
<name>A0A820DYK2_9BILA</name>
<keyword evidence="1" id="KW-0472">Membrane</keyword>
<feature type="transmembrane region" description="Helical" evidence="1">
    <location>
        <begin position="67"/>
        <end position="88"/>
    </location>
</feature>
<organism evidence="2 3">
    <name type="scientific">Adineta steineri</name>
    <dbReference type="NCBI Taxonomy" id="433720"/>
    <lineage>
        <taxon>Eukaryota</taxon>
        <taxon>Metazoa</taxon>
        <taxon>Spiralia</taxon>
        <taxon>Gnathifera</taxon>
        <taxon>Rotifera</taxon>
        <taxon>Eurotatoria</taxon>
        <taxon>Bdelloidea</taxon>
        <taxon>Adinetida</taxon>
        <taxon>Adinetidae</taxon>
        <taxon>Adineta</taxon>
    </lineage>
</organism>
<dbReference type="InterPro" id="IPR028994">
    <property type="entry name" value="Integrin_alpha_N"/>
</dbReference>
<keyword evidence="1" id="KW-0812">Transmembrane</keyword>
<evidence type="ECO:0000313" key="2">
    <source>
        <dbReference type="EMBL" id="CAF4239652.1"/>
    </source>
</evidence>
<keyword evidence="1" id="KW-1133">Transmembrane helix</keyword>
<dbReference type="Proteomes" id="UP000663844">
    <property type="component" value="Unassembled WGS sequence"/>
</dbReference>
<protein>
    <submittedName>
        <fullName evidence="2">Uncharacterized protein</fullName>
    </submittedName>
</protein>
<dbReference type="EMBL" id="CAJOAZ010011613">
    <property type="protein sequence ID" value="CAF4239652.1"/>
    <property type="molecule type" value="Genomic_DNA"/>
</dbReference>
<dbReference type="AlphaFoldDB" id="A0A820DYK2"/>
<evidence type="ECO:0000256" key="1">
    <source>
        <dbReference type="SAM" id="Phobius"/>
    </source>
</evidence>
<proteinExistence type="predicted"/>